<dbReference type="EMBL" id="AP022586">
    <property type="protein sequence ID" value="BBY17728.1"/>
    <property type="molecule type" value="Genomic_DNA"/>
</dbReference>
<evidence type="ECO:0000313" key="1">
    <source>
        <dbReference type="EMBL" id="BBY17728.1"/>
    </source>
</evidence>
<gene>
    <name evidence="1" type="ORF">MLIT_33200</name>
</gene>
<reference evidence="1 2" key="1">
    <citation type="journal article" date="2019" name="Emerg. Microbes Infect.">
        <title>Comprehensive subspecies identification of 175 nontuberculous mycobacteria species based on 7547 genomic profiles.</title>
        <authorList>
            <person name="Matsumoto Y."/>
            <person name="Kinjo T."/>
            <person name="Motooka D."/>
            <person name="Nabeya D."/>
            <person name="Jung N."/>
            <person name="Uechi K."/>
            <person name="Horii T."/>
            <person name="Iida T."/>
            <person name="Fujita J."/>
            <person name="Nakamura S."/>
        </authorList>
    </citation>
    <scope>NUCLEOTIDE SEQUENCE [LARGE SCALE GENOMIC DNA]</scope>
    <source>
        <strain evidence="1 2">JCM 17423</strain>
    </source>
</reference>
<dbReference type="RefSeq" id="WP_179965470.1">
    <property type="nucleotide sequence ID" value="NZ_AP022586.1"/>
</dbReference>
<organism evidence="1 2">
    <name type="scientific">Mycolicibacterium litorale</name>
    <dbReference type="NCBI Taxonomy" id="758802"/>
    <lineage>
        <taxon>Bacteria</taxon>
        <taxon>Bacillati</taxon>
        <taxon>Actinomycetota</taxon>
        <taxon>Actinomycetes</taxon>
        <taxon>Mycobacteriales</taxon>
        <taxon>Mycobacteriaceae</taxon>
        <taxon>Mycolicibacterium</taxon>
    </lineage>
</organism>
<sequence length="237" mass="26671">MVNYLDKHGSFSDTDWDWISSVGPGLNRTVEQLRQHALATLKTFDPSRPIQDRAEFVVNAVENQQLGETLSLLVVAEESLFQWQRLRIARVEATEPQHLQKVLDDARELLAHQMAADGELYRRAQTVLDAVARTEAIDGFRFWSVQGLTRDLPKLREDLDRFAHARRAQALEWSEINAPTPKEAIQAAADKASVAATQALEAATEGYTAVSNFFSKTTREGSKLFGKRRSCDQSDEE</sequence>
<keyword evidence="2" id="KW-1185">Reference proteome</keyword>
<dbReference type="Proteomes" id="UP000466607">
    <property type="component" value="Chromosome"/>
</dbReference>
<accession>A0AAD1MVA3</accession>
<protein>
    <submittedName>
        <fullName evidence="1">Uncharacterized protein</fullName>
    </submittedName>
</protein>
<proteinExistence type="predicted"/>
<evidence type="ECO:0000313" key="2">
    <source>
        <dbReference type="Proteomes" id="UP000466607"/>
    </source>
</evidence>
<dbReference type="AlphaFoldDB" id="A0AAD1MVA3"/>
<name>A0AAD1MVA3_9MYCO</name>